<comment type="caution">
    <text evidence="1">The sequence shown here is derived from an EMBL/GenBank/DDBJ whole genome shotgun (WGS) entry which is preliminary data.</text>
</comment>
<reference evidence="1 2" key="1">
    <citation type="submission" date="2013-02" db="EMBL/GenBank/DDBJ databases">
        <authorList>
            <person name="Harkins D.M."/>
            <person name="Durkin A.S."/>
            <person name="Brinkac L.M."/>
            <person name="Haft D.H."/>
            <person name="Selengut J.D."/>
            <person name="Sanka R."/>
            <person name="DePew J."/>
            <person name="Purushe J."/>
            <person name="Whelen A.C."/>
            <person name="Vinetz J.M."/>
            <person name="Sutton G.G."/>
            <person name="Nierman W.C."/>
            <person name="Fouts D.E."/>
        </authorList>
    </citation>
    <scope>NUCLEOTIDE SEQUENCE [LARGE SCALE GENOMIC DNA]</scope>
    <source>
        <strain evidence="1 2">2002000626</strain>
    </source>
</reference>
<protein>
    <submittedName>
        <fullName evidence="1">Uncharacterized protein</fullName>
    </submittedName>
</protein>
<evidence type="ECO:0000313" key="1">
    <source>
        <dbReference type="EMBL" id="EMY07056.1"/>
    </source>
</evidence>
<dbReference type="EMBL" id="AFJL02000006">
    <property type="protein sequence ID" value="EMY07056.1"/>
    <property type="molecule type" value="Genomic_DNA"/>
</dbReference>
<dbReference type="Proteomes" id="UP000012329">
    <property type="component" value="Unassembled WGS sequence"/>
</dbReference>
<evidence type="ECO:0000313" key="2">
    <source>
        <dbReference type="Proteomes" id="UP000012329"/>
    </source>
</evidence>
<dbReference type="AlphaFoldDB" id="A0A829DF22"/>
<accession>A0A829DF22</accession>
<name>A0A829DF22_LEPIR</name>
<organism evidence="1 2">
    <name type="scientific">Leptospira interrogans str. 2002000626</name>
    <dbReference type="NCBI Taxonomy" id="996803"/>
    <lineage>
        <taxon>Bacteria</taxon>
        <taxon>Pseudomonadati</taxon>
        <taxon>Spirochaetota</taxon>
        <taxon>Spirochaetia</taxon>
        <taxon>Leptospirales</taxon>
        <taxon>Leptospiraceae</taxon>
        <taxon>Leptospira</taxon>
    </lineage>
</organism>
<proteinExistence type="predicted"/>
<gene>
    <name evidence="1" type="ORF">LEP1GSC029_0193</name>
</gene>
<sequence>MIFLRIQDFLSSVNISEQKEKKLDDFLGKLISAAGRPKTSEATLYKTNFKSLFQSLSKEICVVVDKNPYPAQKTSRIKFLSENECICK</sequence>